<comment type="caution">
    <text evidence="2">The sequence shown here is derived from an EMBL/GenBank/DDBJ whole genome shotgun (WGS) entry which is preliminary data.</text>
</comment>
<organism evidence="2 3">
    <name type="scientific">Sphingobacterium anhuiense</name>
    <dbReference type="NCBI Taxonomy" id="493780"/>
    <lineage>
        <taxon>Bacteria</taxon>
        <taxon>Pseudomonadati</taxon>
        <taxon>Bacteroidota</taxon>
        <taxon>Sphingobacteriia</taxon>
        <taxon>Sphingobacteriales</taxon>
        <taxon>Sphingobacteriaceae</taxon>
        <taxon>Sphingobacterium</taxon>
    </lineage>
</organism>
<accession>A0ABW5YXG0</accession>
<evidence type="ECO:0000313" key="3">
    <source>
        <dbReference type="Proteomes" id="UP001597509"/>
    </source>
</evidence>
<dbReference type="EMBL" id="JBHUPE010000004">
    <property type="protein sequence ID" value="MFD2904646.1"/>
    <property type="molecule type" value="Genomic_DNA"/>
</dbReference>
<evidence type="ECO:0000313" key="1">
    <source>
        <dbReference type="EMBL" id="MFD2904646.1"/>
    </source>
</evidence>
<keyword evidence="3" id="KW-1185">Reference proteome</keyword>
<proteinExistence type="predicted"/>
<reference evidence="2" key="3">
    <citation type="submission" date="2024-09" db="EMBL/GenBank/DDBJ databases">
        <authorList>
            <person name="Sun Q."/>
            <person name="Mori K."/>
        </authorList>
    </citation>
    <scope>NUCLEOTIDE SEQUENCE</scope>
    <source>
        <strain evidence="2">KCTC 22209</strain>
    </source>
</reference>
<sequence>MCALQAMNDGANNPVITDALQNEIINSLENQVNGTNVKLKAR</sequence>
<reference evidence="3" key="2">
    <citation type="journal article" date="2019" name="Int. J. Syst. Evol. Microbiol.">
        <title>The Global Catalogue of Microorganisms (GCM) 10K type strain sequencing project: providing services to taxonomists for standard genome sequencing and annotation.</title>
        <authorList>
            <consortium name="The Broad Institute Genomics Platform"/>
            <consortium name="The Broad Institute Genome Sequencing Center for Infectious Disease"/>
            <person name="Wu L."/>
            <person name="Ma J."/>
        </authorList>
    </citation>
    <scope>NUCLEOTIDE SEQUENCE [LARGE SCALE GENOMIC DNA]</scope>
    <source>
        <strain evidence="3">KCTC 22209</strain>
    </source>
</reference>
<dbReference type="RefSeq" id="WP_380920793.1">
    <property type="nucleotide sequence ID" value="NZ_JBHUPE010000004.1"/>
</dbReference>
<protein>
    <submittedName>
        <fullName evidence="2">Uncharacterized protein</fullName>
    </submittedName>
</protein>
<dbReference type="EMBL" id="JBHUPE010000005">
    <property type="protein sequence ID" value="MFD2905204.1"/>
    <property type="molecule type" value="Genomic_DNA"/>
</dbReference>
<reference evidence="2" key="1">
    <citation type="journal article" date="2014" name="Int. J. Syst. Evol. Microbiol.">
        <title>Complete genome of a new Firmicutes species belonging to the dominant human colonic microbiota ('Ruminococcus bicirculans') reveals two chromosomes and a selective capacity to utilize plant glucans.</title>
        <authorList>
            <consortium name="NISC Comparative Sequencing Program"/>
            <person name="Wegmann U."/>
            <person name="Louis P."/>
            <person name="Goesmann A."/>
            <person name="Henrissat B."/>
            <person name="Duncan S.H."/>
            <person name="Flint H.J."/>
        </authorList>
    </citation>
    <scope>NUCLEOTIDE SEQUENCE</scope>
    <source>
        <strain evidence="2">KCTC 22209</strain>
    </source>
</reference>
<gene>
    <name evidence="1" type="ORF">ACFS6I_11955</name>
    <name evidence="2" type="ORF">ACFS6I_14770</name>
</gene>
<name>A0ABW5YXG0_9SPHI</name>
<dbReference type="Proteomes" id="UP001597509">
    <property type="component" value="Unassembled WGS sequence"/>
</dbReference>
<evidence type="ECO:0000313" key="2">
    <source>
        <dbReference type="EMBL" id="MFD2905204.1"/>
    </source>
</evidence>